<comment type="caution">
    <text evidence="3">The sequence shown here is derived from an EMBL/GenBank/DDBJ whole genome shotgun (WGS) entry which is preliminary data.</text>
</comment>
<accession>A0A939C1U5</accession>
<evidence type="ECO:0008006" key="5">
    <source>
        <dbReference type="Google" id="ProtNLM"/>
    </source>
</evidence>
<organism evidence="3 4">
    <name type="scientific">Nakamurella leprariae</name>
    <dbReference type="NCBI Taxonomy" id="2803911"/>
    <lineage>
        <taxon>Bacteria</taxon>
        <taxon>Bacillati</taxon>
        <taxon>Actinomycetota</taxon>
        <taxon>Actinomycetes</taxon>
        <taxon>Nakamurellales</taxon>
        <taxon>Nakamurellaceae</taxon>
        <taxon>Nakamurella</taxon>
    </lineage>
</organism>
<gene>
    <name evidence="3" type="ORF">JL106_09385</name>
</gene>
<feature type="signal peptide" evidence="2">
    <location>
        <begin position="1"/>
        <end position="30"/>
    </location>
</feature>
<evidence type="ECO:0000256" key="1">
    <source>
        <dbReference type="SAM" id="MobiDB-lite"/>
    </source>
</evidence>
<feature type="compositionally biased region" description="Low complexity" evidence="1">
    <location>
        <begin position="61"/>
        <end position="84"/>
    </location>
</feature>
<evidence type="ECO:0000313" key="4">
    <source>
        <dbReference type="Proteomes" id="UP000663792"/>
    </source>
</evidence>
<feature type="chain" id="PRO_5039445638" description="Secreted protein" evidence="2">
    <location>
        <begin position="31"/>
        <end position="186"/>
    </location>
</feature>
<evidence type="ECO:0000313" key="3">
    <source>
        <dbReference type="EMBL" id="MBM9467487.1"/>
    </source>
</evidence>
<sequence>MSVEATNRRIARHWVTGAAALAVLTLGLTACGGSTPAASIAGTTSVITSMATVTSTAEAPDATVTETDVVSSTTAAPTTGSSADDGGGGQSTPTGGDDHSGSAPNPCPDDATLRSVTPDYDPQYPIDAITCSGDWAVGTYEADGRNQATGIWREVSGSWAYQDRATVCAQADDLPPELDARACSGS</sequence>
<feature type="region of interest" description="Disordered" evidence="1">
    <location>
        <begin position="54"/>
        <end position="119"/>
    </location>
</feature>
<proteinExistence type="predicted"/>
<evidence type="ECO:0000256" key="2">
    <source>
        <dbReference type="SAM" id="SignalP"/>
    </source>
</evidence>
<reference evidence="3" key="1">
    <citation type="submission" date="2021-01" db="EMBL/GenBank/DDBJ databases">
        <title>YIM 132084 draft genome.</title>
        <authorList>
            <person name="An D."/>
        </authorList>
    </citation>
    <scope>NUCLEOTIDE SEQUENCE</scope>
    <source>
        <strain evidence="3">YIM 132084</strain>
    </source>
</reference>
<protein>
    <recommendedName>
        <fullName evidence="5">Secreted protein</fullName>
    </recommendedName>
</protein>
<keyword evidence="2" id="KW-0732">Signal</keyword>
<dbReference type="Proteomes" id="UP000663792">
    <property type="component" value="Unassembled WGS sequence"/>
</dbReference>
<dbReference type="EMBL" id="JAERWK010000010">
    <property type="protein sequence ID" value="MBM9467487.1"/>
    <property type="molecule type" value="Genomic_DNA"/>
</dbReference>
<keyword evidence="4" id="KW-1185">Reference proteome</keyword>
<name>A0A939C1U5_9ACTN</name>
<dbReference type="RefSeq" id="WP_205260417.1">
    <property type="nucleotide sequence ID" value="NZ_JAERWK010000010.1"/>
</dbReference>
<dbReference type="AlphaFoldDB" id="A0A939C1U5"/>